<feature type="region of interest" description="Disordered" evidence="4">
    <location>
        <begin position="1"/>
        <end position="52"/>
    </location>
</feature>
<evidence type="ECO:0000256" key="4">
    <source>
        <dbReference type="SAM" id="MobiDB-lite"/>
    </source>
</evidence>
<evidence type="ECO:0000313" key="6">
    <source>
        <dbReference type="Ensembl" id="ENSFALP00000027201.1"/>
    </source>
</evidence>
<feature type="domain" description="Sox C-terminal" evidence="5">
    <location>
        <begin position="1"/>
        <end position="124"/>
    </location>
</feature>
<dbReference type="Ensembl" id="ENSFALT00000041313.1">
    <property type="protein sequence ID" value="ENSFALP00000027201.1"/>
    <property type="gene ID" value="ENSFALG00000028228.1"/>
</dbReference>
<evidence type="ECO:0000313" key="7">
    <source>
        <dbReference type="Proteomes" id="UP000016665"/>
    </source>
</evidence>
<name>A0A803VWU5_FICAL</name>
<evidence type="ECO:0000259" key="5">
    <source>
        <dbReference type="PROSITE" id="PS51516"/>
    </source>
</evidence>
<dbReference type="InterPro" id="IPR021934">
    <property type="entry name" value="Sox_C"/>
</dbReference>
<dbReference type="GeneTree" id="ENSGT00940000175507"/>
<dbReference type="AlphaFoldDB" id="A0A803VWU5"/>
<keyword evidence="3" id="KW-0539">Nucleus</keyword>
<organism evidence="6 7">
    <name type="scientific">Ficedula albicollis</name>
    <name type="common">Collared flycatcher</name>
    <name type="synonym">Muscicapa albicollis</name>
    <dbReference type="NCBI Taxonomy" id="59894"/>
    <lineage>
        <taxon>Eukaryota</taxon>
        <taxon>Metazoa</taxon>
        <taxon>Chordata</taxon>
        <taxon>Craniata</taxon>
        <taxon>Vertebrata</taxon>
        <taxon>Euteleostomi</taxon>
        <taxon>Archelosauria</taxon>
        <taxon>Archosauria</taxon>
        <taxon>Dinosauria</taxon>
        <taxon>Saurischia</taxon>
        <taxon>Theropoda</taxon>
        <taxon>Coelurosauria</taxon>
        <taxon>Aves</taxon>
        <taxon>Neognathae</taxon>
        <taxon>Neoaves</taxon>
        <taxon>Telluraves</taxon>
        <taxon>Australaves</taxon>
        <taxon>Passeriformes</taxon>
        <taxon>Muscicapidae</taxon>
        <taxon>Ficedula</taxon>
    </lineage>
</organism>
<protein>
    <recommendedName>
        <fullName evidence="5">Sox C-terminal domain-containing protein</fullName>
    </recommendedName>
</protein>
<evidence type="ECO:0000256" key="2">
    <source>
        <dbReference type="ARBA" id="ARBA00023163"/>
    </source>
</evidence>
<keyword evidence="1" id="KW-0805">Transcription regulation</keyword>
<evidence type="ECO:0000256" key="1">
    <source>
        <dbReference type="ARBA" id="ARBA00023015"/>
    </source>
</evidence>
<reference evidence="6" key="2">
    <citation type="submission" date="2025-08" db="UniProtKB">
        <authorList>
            <consortium name="Ensembl"/>
        </authorList>
    </citation>
    <scope>IDENTIFICATION</scope>
</reference>
<keyword evidence="7" id="KW-1185">Reference proteome</keyword>
<sequence>MSISARPRGAGLCCPCGGQGCSRSRSEGAAGAGAPPGPGPGRPSPPPETAPCREQLEQLPPEELLGDVDRTEFEQYLRFACKPELALPFGGHDAAALPPPEGAGPVSAAVSDASSAVYYCGYPDL</sequence>
<dbReference type="PROSITE" id="PS51516">
    <property type="entry name" value="SOX_C"/>
    <property type="match status" value="1"/>
</dbReference>
<evidence type="ECO:0000256" key="3">
    <source>
        <dbReference type="ARBA" id="ARBA00023242"/>
    </source>
</evidence>
<keyword evidence="2" id="KW-0804">Transcription</keyword>
<feature type="compositionally biased region" description="Pro residues" evidence="4">
    <location>
        <begin position="35"/>
        <end position="49"/>
    </location>
</feature>
<reference evidence="6 7" key="1">
    <citation type="journal article" date="2012" name="Nature">
        <title>The genomic landscape of species divergence in Ficedula flycatchers.</title>
        <authorList>
            <person name="Ellegren H."/>
            <person name="Smeds L."/>
            <person name="Burri R."/>
            <person name="Olason P.I."/>
            <person name="Backstrom N."/>
            <person name="Kawakami T."/>
            <person name="Kunstner A."/>
            <person name="Makinen H."/>
            <person name="Nadachowska-Brzyska K."/>
            <person name="Qvarnstrom A."/>
            <person name="Uebbing S."/>
            <person name="Wolf J.B."/>
        </authorList>
    </citation>
    <scope>NUCLEOTIDE SEQUENCE [LARGE SCALE GENOMIC DNA]</scope>
</reference>
<reference evidence="6" key="3">
    <citation type="submission" date="2025-09" db="UniProtKB">
        <authorList>
            <consortium name="Ensembl"/>
        </authorList>
    </citation>
    <scope>IDENTIFICATION</scope>
</reference>
<dbReference type="Proteomes" id="UP000016665">
    <property type="component" value="Chromosome 2"/>
</dbReference>
<accession>A0A803VWU5</accession>
<proteinExistence type="predicted"/>
<dbReference type="PROSITE" id="PS51257">
    <property type="entry name" value="PROKAR_LIPOPROTEIN"/>
    <property type="match status" value="1"/>
</dbReference>